<accession>A0A075FU44</accession>
<sequence>MRNVDKLPKIKSRPFKHVVVKNFLDPPTLDLVIDALAGLEYDFKESDLFSYWASIDLTDINHPAINILRDDLGGEIWRKKVAESFKVKKLSSIDMAAYVYGLGDFLLPHDDQVEGRIIAYSLHLTPEITEKMGGALNIFKANDAGKSKLVDSIIPEYNSLIMFEVSDSSWHQVSEIMQDIQRLTVTGWYHG</sequence>
<dbReference type="GO" id="GO:0031418">
    <property type="term" value="F:L-ascorbic acid binding"/>
    <property type="evidence" value="ECO:0007669"/>
    <property type="project" value="InterPro"/>
</dbReference>
<organism evidence="5">
    <name type="scientific">uncultured marine group II/III euryarchaeote AD1000_59_C09</name>
    <dbReference type="NCBI Taxonomy" id="1457791"/>
    <lineage>
        <taxon>Archaea</taxon>
        <taxon>Methanobacteriati</taxon>
        <taxon>Methanobacteriota</taxon>
        <taxon>environmental samples</taxon>
    </lineage>
</organism>
<reference evidence="5" key="1">
    <citation type="journal article" date="2014" name="Genome Biol. Evol.">
        <title>Pangenome evidence for extensive interdomain horizontal transfer affecting lineage core and shell genes in uncultured planktonic thaumarchaeota and euryarchaeota.</title>
        <authorList>
            <person name="Deschamps P."/>
            <person name="Zivanovic Y."/>
            <person name="Moreira D."/>
            <person name="Rodriguez-Valera F."/>
            <person name="Lopez-Garcia P."/>
        </authorList>
    </citation>
    <scope>NUCLEOTIDE SEQUENCE</scope>
</reference>
<protein>
    <submittedName>
        <fullName evidence="5">2-oxoglutarate and iron-dependent oxygenase domain-containing protein 1</fullName>
    </submittedName>
</protein>
<keyword evidence="2" id="KW-0223">Dioxygenase</keyword>
<evidence type="ECO:0000256" key="2">
    <source>
        <dbReference type="ARBA" id="ARBA00022964"/>
    </source>
</evidence>
<proteinExistence type="predicted"/>
<dbReference type="InterPro" id="IPR051842">
    <property type="entry name" value="uS12_prolyl_hydroxylase"/>
</dbReference>
<dbReference type="Gene3D" id="2.60.120.620">
    <property type="entry name" value="q2cbj1_9rhob like domain"/>
    <property type="match status" value="1"/>
</dbReference>
<dbReference type="InterPro" id="IPR039558">
    <property type="entry name" value="TPA1/OFD1_N"/>
</dbReference>
<evidence type="ECO:0000313" key="5">
    <source>
        <dbReference type="EMBL" id="AIE95195.1"/>
    </source>
</evidence>
<dbReference type="Pfam" id="PF13661">
    <property type="entry name" value="2OG-FeII_Oxy_4"/>
    <property type="match status" value="1"/>
</dbReference>
<feature type="domain" description="Prolyl 4-hydroxylase alpha subunit" evidence="4">
    <location>
        <begin position="15"/>
        <end position="190"/>
    </location>
</feature>
<dbReference type="PANTHER" id="PTHR12117:SF0">
    <property type="entry name" value="PROLYL 3-HYDROXYLASE OGFOD1"/>
    <property type="match status" value="1"/>
</dbReference>
<evidence type="ECO:0000256" key="3">
    <source>
        <dbReference type="ARBA" id="ARBA00023002"/>
    </source>
</evidence>
<dbReference type="GO" id="GO:0031543">
    <property type="term" value="F:peptidyl-proline dioxygenase activity"/>
    <property type="evidence" value="ECO:0007669"/>
    <property type="project" value="TreeGrafter"/>
</dbReference>
<dbReference type="SMART" id="SM00702">
    <property type="entry name" value="P4Hc"/>
    <property type="match status" value="1"/>
</dbReference>
<evidence type="ECO:0000256" key="1">
    <source>
        <dbReference type="ARBA" id="ARBA00001961"/>
    </source>
</evidence>
<dbReference type="AlphaFoldDB" id="A0A075FU44"/>
<dbReference type="PANTHER" id="PTHR12117">
    <property type="entry name" value="HISTONE ACETYLTRANSFERASE COMPLEX"/>
    <property type="match status" value="1"/>
</dbReference>
<keyword evidence="3" id="KW-0560">Oxidoreductase</keyword>
<dbReference type="InterPro" id="IPR006620">
    <property type="entry name" value="Pro_4_hyd_alph"/>
</dbReference>
<dbReference type="GO" id="GO:0005737">
    <property type="term" value="C:cytoplasm"/>
    <property type="evidence" value="ECO:0007669"/>
    <property type="project" value="TreeGrafter"/>
</dbReference>
<evidence type="ECO:0000259" key="4">
    <source>
        <dbReference type="SMART" id="SM00702"/>
    </source>
</evidence>
<dbReference type="GO" id="GO:0005506">
    <property type="term" value="F:iron ion binding"/>
    <property type="evidence" value="ECO:0007669"/>
    <property type="project" value="InterPro"/>
</dbReference>
<dbReference type="GO" id="GO:0006449">
    <property type="term" value="P:regulation of translational termination"/>
    <property type="evidence" value="ECO:0007669"/>
    <property type="project" value="TreeGrafter"/>
</dbReference>
<comment type="cofactor">
    <cofactor evidence="1">
        <name>L-ascorbate</name>
        <dbReference type="ChEBI" id="CHEBI:38290"/>
    </cofactor>
</comment>
<name>A0A075FU44_9EURY</name>
<dbReference type="EMBL" id="KF900443">
    <property type="protein sequence ID" value="AIE95195.1"/>
    <property type="molecule type" value="Genomic_DNA"/>
</dbReference>